<dbReference type="EMBL" id="SLWS01000008">
    <property type="protein sequence ID" value="TCO55097.1"/>
    <property type="molecule type" value="Genomic_DNA"/>
</dbReference>
<comment type="caution">
    <text evidence="4">The sequence shown here is derived from an EMBL/GenBank/DDBJ whole genome shotgun (WGS) entry which is preliminary data.</text>
</comment>
<dbReference type="SUPFAM" id="SSF53187">
    <property type="entry name" value="Zn-dependent exopeptidases"/>
    <property type="match status" value="1"/>
</dbReference>
<evidence type="ECO:0000313" key="4">
    <source>
        <dbReference type="EMBL" id="TCO55097.1"/>
    </source>
</evidence>
<evidence type="ECO:0000256" key="1">
    <source>
        <dbReference type="ARBA" id="ARBA00022723"/>
    </source>
</evidence>
<reference evidence="4 5" key="1">
    <citation type="submission" date="2019-03" db="EMBL/GenBank/DDBJ databases">
        <title>Genomic Encyclopedia of Type Strains, Phase IV (KMG-IV): sequencing the most valuable type-strain genomes for metagenomic binning, comparative biology and taxonomic classification.</title>
        <authorList>
            <person name="Goeker M."/>
        </authorList>
    </citation>
    <scope>NUCLEOTIDE SEQUENCE [LARGE SCALE GENOMIC DNA]</scope>
    <source>
        <strain evidence="4 5">DSM 45934</strain>
    </source>
</reference>
<organism evidence="4 5">
    <name type="scientific">Actinocrispum wychmicini</name>
    <dbReference type="NCBI Taxonomy" id="1213861"/>
    <lineage>
        <taxon>Bacteria</taxon>
        <taxon>Bacillati</taxon>
        <taxon>Actinomycetota</taxon>
        <taxon>Actinomycetes</taxon>
        <taxon>Pseudonocardiales</taxon>
        <taxon>Pseudonocardiaceae</taxon>
        <taxon>Actinocrispum</taxon>
    </lineage>
</organism>
<dbReference type="GO" id="GO:0006526">
    <property type="term" value="P:L-arginine biosynthetic process"/>
    <property type="evidence" value="ECO:0007669"/>
    <property type="project" value="TreeGrafter"/>
</dbReference>
<dbReference type="InterPro" id="IPR002933">
    <property type="entry name" value="Peptidase_M20"/>
</dbReference>
<dbReference type="InterPro" id="IPR011650">
    <property type="entry name" value="Peptidase_M20_dimer"/>
</dbReference>
<feature type="domain" description="Peptidase M20 dimerisation" evidence="3">
    <location>
        <begin position="157"/>
        <end position="243"/>
    </location>
</feature>
<dbReference type="Gene3D" id="3.40.630.10">
    <property type="entry name" value="Zn peptidases"/>
    <property type="match status" value="1"/>
</dbReference>
<dbReference type="OrthoDB" id="7055905at2"/>
<keyword evidence="5" id="KW-1185">Reference proteome</keyword>
<dbReference type="RefSeq" id="WP_132122856.1">
    <property type="nucleotide sequence ID" value="NZ_SLWS01000008.1"/>
</dbReference>
<dbReference type="InterPro" id="IPR036264">
    <property type="entry name" value="Bact_exopeptidase_dim_dom"/>
</dbReference>
<name>A0A4R2JA02_9PSEU</name>
<dbReference type="Pfam" id="PF01546">
    <property type="entry name" value="Peptidase_M20"/>
    <property type="match status" value="1"/>
</dbReference>
<evidence type="ECO:0000259" key="3">
    <source>
        <dbReference type="Pfam" id="PF07687"/>
    </source>
</evidence>
<sequence length="356" mass="38726">MELLSQAQELLAIPSTADRPDELHRALEYVLDFVGTGHTVERFSSNGKPSALVYAGPSRRHFPLILNAHLDVVPAGDEQFRPRVEGSRLYARGAHDMKVAALVEALVFQEATTPVALQLVTDEEVGGRNGTLHQLENGVTADFVVIGEQSGLRLVNESKGIFTAVLRATGRSGHSAYPWNADSALLKLTTSIQNVIDKYPVPTAEAWRTTVNVARIGTSNTALNQVPADATAWLDIRYPPQDTDFTGHSLEEIAAYLESLCAPDVTVTIERLDPPHHAADDSPQVLALQRAARNQGFSGDFLRKHGAADGRFYYQRGVDAVIFGIGGDGLHGPAEYVDITTIEPYYRALTEFVSTI</sequence>
<dbReference type="GO" id="GO:0046872">
    <property type="term" value="F:metal ion binding"/>
    <property type="evidence" value="ECO:0007669"/>
    <property type="project" value="UniProtKB-KW"/>
</dbReference>
<keyword evidence="2" id="KW-0378">Hydrolase</keyword>
<dbReference type="PANTHER" id="PTHR43808">
    <property type="entry name" value="ACETYLORNITHINE DEACETYLASE"/>
    <property type="match status" value="1"/>
</dbReference>
<dbReference type="InterPro" id="IPR050072">
    <property type="entry name" value="Peptidase_M20A"/>
</dbReference>
<dbReference type="Gene3D" id="3.30.70.360">
    <property type="match status" value="1"/>
</dbReference>
<evidence type="ECO:0000313" key="5">
    <source>
        <dbReference type="Proteomes" id="UP000295680"/>
    </source>
</evidence>
<dbReference type="PANTHER" id="PTHR43808:SF31">
    <property type="entry name" value="N-ACETYL-L-CITRULLINE DEACETYLASE"/>
    <property type="match status" value="1"/>
</dbReference>
<dbReference type="GO" id="GO:0008777">
    <property type="term" value="F:acetylornithine deacetylase activity"/>
    <property type="evidence" value="ECO:0007669"/>
    <property type="project" value="TreeGrafter"/>
</dbReference>
<protein>
    <submittedName>
        <fullName evidence="4">Succinyl-diaminopimelate desuccinylase</fullName>
    </submittedName>
</protein>
<gene>
    <name evidence="4" type="ORF">EV192_108385</name>
</gene>
<keyword evidence="1" id="KW-0479">Metal-binding</keyword>
<accession>A0A4R2JA02</accession>
<dbReference type="SUPFAM" id="SSF55031">
    <property type="entry name" value="Bacterial exopeptidase dimerisation domain"/>
    <property type="match status" value="1"/>
</dbReference>
<proteinExistence type="predicted"/>
<dbReference type="Pfam" id="PF07687">
    <property type="entry name" value="M20_dimer"/>
    <property type="match status" value="1"/>
</dbReference>
<dbReference type="Proteomes" id="UP000295680">
    <property type="component" value="Unassembled WGS sequence"/>
</dbReference>
<evidence type="ECO:0000256" key="2">
    <source>
        <dbReference type="ARBA" id="ARBA00022801"/>
    </source>
</evidence>
<dbReference type="AlphaFoldDB" id="A0A4R2JA02"/>